<dbReference type="InterPro" id="IPR021596">
    <property type="entry name" value="DUF3219"/>
</dbReference>
<dbReference type="Pfam" id="PF11514">
    <property type="entry name" value="DUF3219"/>
    <property type="match status" value="1"/>
</dbReference>
<protein>
    <submittedName>
        <fullName evidence="1">DUF3219 family protein</fullName>
    </submittedName>
</protein>
<sequence>MVNEIILNDTTIQVTAYQEEVAQGTGAPKISFDFKVKTNEYHDITTLLYKGEFHVKVPERELEFEGTISKYYTSVTDLYKENQVGDFHLELTKKI</sequence>
<proteinExistence type="predicted"/>
<dbReference type="AlphaFoldDB" id="A0A433HIV4"/>
<dbReference type="InterPro" id="IPR023105">
    <property type="entry name" value="YkvR-like_sf"/>
</dbReference>
<reference evidence="1 2" key="1">
    <citation type="submission" date="2018-12" db="EMBL/GenBank/DDBJ databases">
        <title>Bacillus chawlae sp. nov., Bacillus glennii sp. nov., and Bacillus saganii sp. nov. Isolated from the Vehicle Assembly Building at Kennedy Space Center where the Viking Spacecraft were Assembled.</title>
        <authorList>
            <person name="Seuylemezian A."/>
            <person name="Vaishampayan P."/>
        </authorList>
    </citation>
    <scope>NUCLEOTIDE SEQUENCE [LARGE SCALE GENOMIC DNA]</scope>
    <source>
        <strain evidence="1 2">L5</strain>
    </source>
</reference>
<evidence type="ECO:0000313" key="1">
    <source>
        <dbReference type="EMBL" id="RUQ28042.1"/>
    </source>
</evidence>
<dbReference type="RefSeq" id="WP_126865465.1">
    <property type="nucleotide sequence ID" value="NZ_JAUSTX010000018.1"/>
</dbReference>
<comment type="caution">
    <text evidence="1">The sequence shown here is derived from an EMBL/GenBank/DDBJ whole genome shotgun (WGS) entry which is preliminary data.</text>
</comment>
<dbReference type="EMBL" id="RYZZ01000018">
    <property type="protein sequence ID" value="RUQ28042.1"/>
    <property type="molecule type" value="Genomic_DNA"/>
</dbReference>
<accession>A0A433HIV4</accession>
<dbReference type="Gene3D" id="2.40.30.80">
    <property type="entry name" value="YkvR-like"/>
    <property type="match status" value="1"/>
</dbReference>
<keyword evidence="2" id="KW-1185">Reference proteome</keyword>
<dbReference type="SUPFAM" id="SSF159173">
    <property type="entry name" value="YkvR-like"/>
    <property type="match status" value="1"/>
</dbReference>
<dbReference type="Proteomes" id="UP000267430">
    <property type="component" value="Unassembled WGS sequence"/>
</dbReference>
<evidence type="ECO:0000313" key="2">
    <source>
        <dbReference type="Proteomes" id="UP000267430"/>
    </source>
</evidence>
<dbReference type="OrthoDB" id="2920197at2"/>
<gene>
    <name evidence="1" type="ORF">ELQ35_14135</name>
</gene>
<organism evidence="1 2">
    <name type="scientific">Peribacillus cavernae</name>
    <dbReference type="NCBI Taxonomy" id="1674310"/>
    <lineage>
        <taxon>Bacteria</taxon>
        <taxon>Bacillati</taxon>
        <taxon>Bacillota</taxon>
        <taxon>Bacilli</taxon>
        <taxon>Bacillales</taxon>
        <taxon>Bacillaceae</taxon>
        <taxon>Peribacillus</taxon>
    </lineage>
</organism>
<name>A0A433HIV4_9BACI</name>